<dbReference type="PANTHER" id="PTHR33217:SF8">
    <property type="entry name" value="MUTATOR FAMILY TRANSPOSASE"/>
    <property type="match status" value="1"/>
</dbReference>
<evidence type="ECO:0000256" key="5">
    <source>
        <dbReference type="ARBA" id="ARBA00023172"/>
    </source>
</evidence>
<keyword evidence="5 6" id="KW-0233">DNA recombination</keyword>
<gene>
    <name evidence="7" type="ORF">GCM10022295_92170</name>
</gene>
<comment type="similarity">
    <text evidence="2 6">Belongs to the transposase mutator family.</text>
</comment>
<evidence type="ECO:0000256" key="3">
    <source>
        <dbReference type="ARBA" id="ARBA00022578"/>
    </source>
</evidence>
<reference evidence="8" key="1">
    <citation type="journal article" date="2019" name="Int. J. Syst. Evol. Microbiol.">
        <title>The Global Catalogue of Microorganisms (GCM) 10K type strain sequencing project: providing services to taxonomists for standard genome sequencing and annotation.</title>
        <authorList>
            <consortium name="The Broad Institute Genomics Platform"/>
            <consortium name="The Broad Institute Genome Sequencing Center for Infectious Disease"/>
            <person name="Wu L."/>
            <person name="Ma J."/>
        </authorList>
    </citation>
    <scope>NUCLEOTIDE SEQUENCE [LARGE SCALE GENOMIC DNA]</scope>
    <source>
        <strain evidence="8">JCM 17656</strain>
    </source>
</reference>
<evidence type="ECO:0000256" key="6">
    <source>
        <dbReference type="RuleBase" id="RU365089"/>
    </source>
</evidence>
<keyword evidence="4 6" id="KW-0238">DNA-binding</keyword>
<evidence type="ECO:0000256" key="1">
    <source>
        <dbReference type="ARBA" id="ARBA00002190"/>
    </source>
</evidence>
<dbReference type="Pfam" id="PF00872">
    <property type="entry name" value="Transposase_mut"/>
    <property type="match status" value="1"/>
</dbReference>
<evidence type="ECO:0000256" key="4">
    <source>
        <dbReference type="ARBA" id="ARBA00023125"/>
    </source>
</evidence>
<proteinExistence type="inferred from homology"/>
<keyword evidence="8" id="KW-1185">Reference proteome</keyword>
<keyword evidence="3 6" id="KW-0815">Transposition</keyword>
<dbReference type="EMBL" id="BAABCE010000045">
    <property type="protein sequence ID" value="GAA3597032.1"/>
    <property type="molecule type" value="Genomic_DNA"/>
</dbReference>
<dbReference type="PANTHER" id="PTHR33217">
    <property type="entry name" value="TRANSPOSASE FOR INSERTION SEQUENCE ELEMENT IS1081"/>
    <property type="match status" value="1"/>
</dbReference>
<comment type="caution">
    <text evidence="7">The sequence shown here is derived from an EMBL/GenBank/DDBJ whole genome shotgun (WGS) entry which is preliminary data.</text>
</comment>
<dbReference type="Proteomes" id="UP001500707">
    <property type="component" value="Unassembled WGS sequence"/>
</dbReference>
<keyword evidence="6" id="KW-0814">Transposable element</keyword>
<evidence type="ECO:0000313" key="8">
    <source>
        <dbReference type="Proteomes" id="UP001500707"/>
    </source>
</evidence>
<sequence>MIHLTRASLRLSSVRDHPKLMPALKAICTAPTEQAAEQALGAFEASELGERYPAIVRTLGSAWPEFTPCLAFPPAIRTVVYSTNMVESINSRLRKATRNRGHFPSEQAALKVFYLAIREQVNPKARDANHVAAHWKEALNQFSLFFEYRLSIPNDTRRLHKIADTPRRRAGETS</sequence>
<evidence type="ECO:0000313" key="7">
    <source>
        <dbReference type="EMBL" id="GAA3597032.1"/>
    </source>
</evidence>
<comment type="function">
    <text evidence="1 6">Required for the transposition of the insertion element.</text>
</comment>
<evidence type="ECO:0000256" key="2">
    <source>
        <dbReference type="ARBA" id="ARBA00010961"/>
    </source>
</evidence>
<organism evidence="7 8">
    <name type="scientific">Streptomyces osmaniensis</name>
    <dbReference type="NCBI Taxonomy" id="593134"/>
    <lineage>
        <taxon>Bacteria</taxon>
        <taxon>Bacillati</taxon>
        <taxon>Actinomycetota</taxon>
        <taxon>Actinomycetes</taxon>
        <taxon>Kitasatosporales</taxon>
        <taxon>Streptomycetaceae</taxon>
        <taxon>Streptomyces</taxon>
    </lineage>
</organism>
<accession>A0ABP6Z827</accession>
<protein>
    <recommendedName>
        <fullName evidence="6">Mutator family transposase</fullName>
    </recommendedName>
</protein>
<name>A0ABP6Z827_9ACTN</name>
<dbReference type="InterPro" id="IPR001207">
    <property type="entry name" value="Transposase_mutator"/>
</dbReference>